<protein>
    <submittedName>
        <fullName evidence="2">Uncharacterized protein</fullName>
    </submittedName>
</protein>
<dbReference type="HOGENOM" id="CLU_1053714_0_0_1"/>
<name>W7E6R2_BIPV3</name>
<dbReference type="RefSeq" id="XP_014551236.1">
    <property type="nucleotide sequence ID" value="XM_014695750.1"/>
</dbReference>
<gene>
    <name evidence="2" type="ORF">COCVIDRAFT_20462</name>
</gene>
<reference evidence="2 3" key="1">
    <citation type="journal article" date="2013" name="PLoS Genet.">
        <title>Comparative genome structure, secondary metabolite, and effector coding capacity across Cochliobolus pathogens.</title>
        <authorList>
            <person name="Condon B.J."/>
            <person name="Leng Y."/>
            <person name="Wu D."/>
            <person name="Bushley K.E."/>
            <person name="Ohm R.A."/>
            <person name="Otillar R."/>
            <person name="Martin J."/>
            <person name="Schackwitz W."/>
            <person name="Grimwood J."/>
            <person name="MohdZainudin N."/>
            <person name="Xue C."/>
            <person name="Wang R."/>
            <person name="Manning V.A."/>
            <person name="Dhillon B."/>
            <person name="Tu Z.J."/>
            <person name="Steffenson B.J."/>
            <person name="Salamov A."/>
            <person name="Sun H."/>
            <person name="Lowry S."/>
            <person name="LaButti K."/>
            <person name="Han J."/>
            <person name="Copeland A."/>
            <person name="Lindquist E."/>
            <person name="Barry K."/>
            <person name="Schmutz J."/>
            <person name="Baker S.E."/>
            <person name="Ciuffetti L.M."/>
            <person name="Grigoriev I.V."/>
            <person name="Zhong S."/>
            <person name="Turgeon B.G."/>
        </authorList>
    </citation>
    <scope>NUCLEOTIDE SEQUENCE [LARGE SCALE GENOMIC DNA]</scope>
    <source>
        <strain evidence="2 3">FI3</strain>
    </source>
</reference>
<dbReference type="OrthoDB" id="3691662at2759"/>
<dbReference type="EMBL" id="KI968838">
    <property type="protein sequence ID" value="EUN21665.1"/>
    <property type="molecule type" value="Genomic_DNA"/>
</dbReference>
<dbReference type="Proteomes" id="UP000054337">
    <property type="component" value="Unassembled WGS sequence"/>
</dbReference>
<dbReference type="GeneID" id="26252540"/>
<proteinExistence type="predicted"/>
<feature type="region of interest" description="Disordered" evidence="1">
    <location>
        <begin position="262"/>
        <end position="295"/>
    </location>
</feature>
<accession>W7E6R2</accession>
<evidence type="ECO:0000313" key="2">
    <source>
        <dbReference type="EMBL" id="EUN21665.1"/>
    </source>
</evidence>
<sequence>MARPKFNSSPRCPPQRARPFINHAPNHALRRFMHPALRTGNDCQGPLCLHAAMSQGRGSGWAMDMGQYISQSGGDSSARSFVAVIVLAVLDLSSNSLKFRPATTMLCALHNYDLATLGWDRLLGHATVRAATSSQLDSRLAAMHGEPSAPWPITANGLHDPGALLPLVYWIHIECTDTIPPAAHEHRQRTLNTCPLARPLLATKTPQCHCPLASSSFTAISTVPLTAVTCQNSDAFHCGECGAERAVARRSHPASILQLDAAPSMSASSQGQRPVSEGVQYPASPPPTLRNGLQSKSTINSQPLLLYMYQYAPMHI</sequence>
<dbReference type="AlphaFoldDB" id="W7E6R2"/>
<organism evidence="2 3">
    <name type="scientific">Bipolaris victoriae (strain FI3)</name>
    <name type="common">Victoria blight of oats agent</name>
    <name type="synonym">Cochliobolus victoriae</name>
    <dbReference type="NCBI Taxonomy" id="930091"/>
    <lineage>
        <taxon>Eukaryota</taxon>
        <taxon>Fungi</taxon>
        <taxon>Dikarya</taxon>
        <taxon>Ascomycota</taxon>
        <taxon>Pezizomycotina</taxon>
        <taxon>Dothideomycetes</taxon>
        <taxon>Pleosporomycetidae</taxon>
        <taxon>Pleosporales</taxon>
        <taxon>Pleosporineae</taxon>
        <taxon>Pleosporaceae</taxon>
        <taxon>Bipolaris</taxon>
    </lineage>
</organism>
<keyword evidence="3" id="KW-1185">Reference proteome</keyword>
<evidence type="ECO:0000313" key="3">
    <source>
        <dbReference type="Proteomes" id="UP000054337"/>
    </source>
</evidence>
<evidence type="ECO:0000256" key="1">
    <source>
        <dbReference type="SAM" id="MobiDB-lite"/>
    </source>
</evidence>